<dbReference type="EMBL" id="JAQQLI010000002">
    <property type="protein sequence ID" value="MDC7784573.1"/>
    <property type="molecule type" value="Genomic_DNA"/>
</dbReference>
<sequence length="244" mass="25134">MARDETTWNGKAVVVLGGTSGIGLAVAQAAARDGATVVVASSRQARVDEALATLPAGAAGHALDLTDETAVRDLFGRLGGIDHLVFTAGEQLQLGALADTDTATAQRFFRLRYWGAVLAVKYGAASIRPGGSIVLTSGIAGARPRPGWWLGASVCQAMEGLTRALAVELAPLRVNIVSPGVVRSPLWAGMSEADREALYAGAARALPVGHVGEVDEIAGAYLYLMRQTYGTGQVLVVDGGALLV</sequence>
<dbReference type="PANTHER" id="PTHR43477">
    <property type="entry name" value="DIHYDROANTICAPSIN 7-DEHYDROGENASE"/>
    <property type="match status" value="1"/>
</dbReference>
<dbReference type="SUPFAM" id="SSF51735">
    <property type="entry name" value="NAD(P)-binding Rossmann-fold domains"/>
    <property type="match status" value="1"/>
</dbReference>
<gene>
    <name evidence="3" type="ORF">PQJ73_02655</name>
</gene>
<dbReference type="InterPro" id="IPR036291">
    <property type="entry name" value="NAD(P)-bd_dom_sf"/>
</dbReference>
<reference evidence="3" key="1">
    <citation type="journal article" date="2023" name="Microbiol Resour">
        <title>Genome Sequences of Rhodoplanes serenus and Two Thermotolerant Strains, Rhodoplanes tepidamans and 'Rhodoplanes cryptolactis,' Further Refine the Genus.</title>
        <authorList>
            <person name="Rayyan A.A."/>
            <person name="Kyndt J.A."/>
        </authorList>
    </citation>
    <scope>NUCLEOTIDE SEQUENCE</scope>
    <source>
        <strain evidence="3">DSM 9987</strain>
    </source>
</reference>
<dbReference type="InterPro" id="IPR051122">
    <property type="entry name" value="SDR_DHRS6-like"/>
</dbReference>
<evidence type="ECO:0000313" key="3">
    <source>
        <dbReference type="EMBL" id="MDC7784573.1"/>
    </source>
</evidence>
<name>A0ABT5J4K3_RHOTP</name>
<protein>
    <submittedName>
        <fullName evidence="3">SDR family oxidoreductase</fullName>
    </submittedName>
</protein>
<comment type="caution">
    <text evidence="3">The sequence shown here is derived from an EMBL/GenBank/DDBJ whole genome shotgun (WGS) entry which is preliminary data.</text>
</comment>
<dbReference type="InterPro" id="IPR002347">
    <property type="entry name" value="SDR_fam"/>
</dbReference>
<keyword evidence="2" id="KW-0560">Oxidoreductase</keyword>
<evidence type="ECO:0000313" key="4">
    <source>
        <dbReference type="Proteomes" id="UP001165652"/>
    </source>
</evidence>
<comment type="similarity">
    <text evidence="1">Belongs to the short-chain dehydrogenases/reductases (SDR) family.</text>
</comment>
<evidence type="ECO:0000256" key="1">
    <source>
        <dbReference type="ARBA" id="ARBA00006484"/>
    </source>
</evidence>
<dbReference type="Proteomes" id="UP001165652">
    <property type="component" value="Unassembled WGS sequence"/>
</dbReference>
<reference evidence="3" key="2">
    <citation type="submission" date="2023-02" db="EMBL/GenBank/DDBJ databases">
        <authorList>
            <person name="Rayyan A."/>
            <person name="Meyer T."/>
            <person name="Kyndt J.A."/>
        </authorList>
    </citation>
    <scope>NUCLEOTIDE SEQUENCE</scope>
    <source>
        <strain evidence="3">DSM 9987</strain>
    </source>
</reference>
<evidence type="ECO:0000256" key="2">
    <source>
        <dbReference type="ARBA" id="ARBA00023002"/>
    </source>
</evidence>
<dbReference type="PRINTS" id="PR00081">
    <property type="entry name" value="GDHRDH"/>
</dbReference>
<accession>A0ABT5J4K3</accession>
<keyword evidence="4" id="KW-1185">Reference proteome</keyword>
<organism evidence="3 4">
    <name type="scientific">Rhodoplanes tepidamans</name>
    <name type="common">Rhodoplanes cryptolactis</name>
    <dbReference type="NCBI Taxonomy" id="200616"/>
    <lineage>
        <taxon>Bacteria</taxon>
        <taxon>Pseudomonadati</taxon>
        <taxon>Pseudomonadota</taxon>
        <taxon>Alphaproteobacteria</taxon>
        <taxon>Hyphomicrobiales</taxon>
        <taxon>Nitrobacteraceae</taxon>
        <taxon>Rhodoplanes</taxon>
    </lineage>
</organism>
<dbReference type="Pfam" id="PF13561">
    <property type="entry name" value="adh_short_C2"/>
    <property type="match status" value="1"/>
</dbReference>
<proteinExistence type="inferred from homology"/>
<dbReference type="RefSeq" id="WP_272775421.1">
    <property type="nucleotide sequence ID" value="NZ_JAQQLI010000002.1"/>
</dbReference>
<dbReference type="Gene3D" id="3.40.50.720">
    <property type="entry name" value="NAD(P)-binding Rossmann-like Domain"/>
    <property type="match status" value="1"/>
</dbReference>
<dbReference type="PANTHER" id="PTHR43477:SF1">
    <property type="entry name" value="DIHYDROANTICAPSIN 7-DEHYDROGENASE"/>
    <property type="match status" value="1"/>
</dbReference>